<organism evidence="1 2">
    <name type="scientific">Paraburkholderia dipogonis</name>
    <dbReference type="NCBI Taxonomy" id="1211383"/>
    <lineage>
        <taxon>Bacteria</taxon>
        <taxon>Pseudomonadati</taxon>
        <taxon>Pseudomonadota</taxon>
        <taxon>Betaproteobacteria</taxon>
        <taxon>Burkholderiales</taxon>
        <taxon>Burkholderiaceae</taxon>
        <taxon>Paraburkholderia</taxon>
    </lineage>
</organism>
<name>A0A4Y8MR77_9BURK</name>
<evidence type="ECO:0000313" key="1">
    <source>
        <dbReference type="EMBL" id="TFE39951.1"/>
    </source>
</evidence>
<dbReference type="RefSeq" id="WP_134461260.1">
    <property type="nucleotide sequence ID" value="NZ_JBHMFL010000036.1"/>
</dbReference>
<evidence type="ECO:0000313" key="2">
    <source>
        <dbReference type="Proteomes" id="UP000297385"/>
    </source>
</evidence>
<dbReference type="GeneID" id="97304826"/>
<dbReference type="Proteomes" id="UP000297385">
    <property type="component" value="Unassembled WGS sequence"/>
</dbReference>
<comment type="caution">
    <text evidence="1">The sequence shown here is derived from an EMBL/GenBank/DDBJ whole genome shotgun (WGS) entry which is preliminary data.</text>
</comment>
<reference evidence="1 2" key="1">
    <citation type="submission" date="2019-03" db="EMBL/GenBank/DDBJ databases">
        <title>Complete Genome Sequence of Paraburkholderia dipogonis ICMP 19430T, a Nitrogen-fixing Symbiont of the South African Invasive Legume Dipogon lignosus in New Zealand.</title>
        <authorList>
            <person name="De Meyer S.E."/>
        </authorList>
    </citation>
    <scope>NUCLEOTIDE SEQUENCE [LARGE SCALE GENOMIC DNA]</scope>
    <source>
        <strain evidence="1 2">ICMP 19430</strain>
    </source>
</reference>
<protein>
    <submittedName>
        <fullName evidence="1">Uncharacterized protein</fullName>
    </submittedName>
</protein>
<accession>A0A4Y8MR77</accession>
<sequence>MFEAYPVDESARLRGSGWSLAARVIPRAPSATRCTRGLAGCPRGRCIRTWRTHFYHGADSRSKTAERQLANFTFIKEIFSLNSIYENILVDSEGISCFHAFVYVCASQFVAVLKADK</sequence>
<gene>
    <name evidence="1" type="ORF">E2553_24465</name>
</gene>
<dbReference type="AlphaFoldDB" id="A0A4Y8MR77"/>
<dbReference type="EMBL" id="SNVI01000002">
    <property type="protein sequence ID" value="TFE39951.1"/>
    <property type="molecule type" value="Genomic_DNA"/>
</dbReference>
<proteinExistence type="predicted"/>